<dbReference type="PANTHER" id="PTHR36427">
    <property type="entry name" value="54S RIBOSOMAL PROTEIN L1, MITOCHONDRIAL"/>
    <property type="match status" value="1"/>
</dbReference>
<dbReference type="Pfam" id="PF00687">
    <property type="entry name" value="Ribosomal_L1"/>
    <property type="match status" value="1"/>
</dbReference>
<dbReference type="InterPro" id="IPR028364">
    <property type="entry name" value="Ribosomal_uL1/biogenesis"/>
</dbReference>
<protein>
    <submittedName>
        <fullName evidence="7">Unannotated protein</fullName>
    </submittedName>
</protein>
<keyword evidence="4" id="KW-0689">Ribosomal protein</keyword>
<dbReference type="GO" id="GO:0015934">
    <property type="term" value="C:large ribosomal subunit"/>
    <property type="evidence" value="ECO:0007669"/>
    <property type="project" value="InterPro"/>
</dbReference>
<dbReference type="NCBIfam" id="TIGR01169">
    <property type="entry name" value="rplA_bact"/>
    <property type="match status" value="1"/>
</dbReference>
<keyword evidence="5" id="KW-0687">Ribonucleoprotein</keyword>
<dbReference type="InterPro" id="IPR005878">
    <property type="entry name" value="Ribosom_uL1_bac-type"/>
</dbReference>
<evidence type="ECO:0000256" key="5">
    <source>
        <dbReference type="ARBA" id="ARBA00023274"/>
    </source>
</evidence>
<sequence length="292" mass="30767">MATGIARRGKTWREARQKYDSMREHSAAEAVALVKSLREPKFDEAVELHVRTGLNVRHAEEQLRGTVALPNGLGKNVTIAVFAQGDKAREAEEAGADHVGAEDLAKKIEEGFTDFDVVIATPDLMPVVGRLGKVLGPSGKMPNPKVGTVTADLTKAITESKAGKVEYRTDKAGIVHVVIGRIGFPEADLVENFTAVMDEIQRAKPSAAKGRYIHTVTLASTMGPGVRVVTDGGGDGDLAPTPAPAAKAKAPVAEKPAAEAPEVEEPAAEAPEVEEPVAEETPAVEESSETAD</sequence>
<reference evidence="7" key="1">
    <citation type="submission" date="2020-05" db="EMBL/GenBank/DDBJ databases">
        <authorList>
            <person name="Chiriac C."/>
            <person name="Salcher M."/>
            <person name="Ghai R."/>
            <person name="Kavagutti S V."/>
        </authorList>
    </citation>
    <scope>NUCLEOTIDE SEQUENCE</scope>
</reference>
<dbReference type="GO" id="GO:0019843">
    <property type="term" value="F:rRNA binding"/>
    <property type="evidence" value="ECO:0007669"/>
    <property type="project" value="UniProtKB-KW"/>
</dbReference>
<accession>A0A6J7DLH9</accession>
<evidence type="ECO:0000256" key="3">
    <source>
        <dbReference type="ARBA" id="ARBA00022884"/>
    </source>
</evidence>
<dbReference type="CDD" id="cd00403">
    <property type="entry name" value="Ribosomal_L1"/>
    <property type="match status" value="1"/>
</dbReference>
<feature type="compositionally biased region" description="Acidic residues" evidence="6">
    <location>
        <begin position="261"/>
        <end position="292"/>
    </location>
</feature>
<dbReference type="InterPro" id="IPR023674">
    <property type="entry name" value="Ribosomal_uL1-like"/>
</dbReference>
<organism evidence="7">
    <name type="scientific">freshwater metagenome</name>
    <dbReference type="NCBI Taxonomy" id="449393"/>
    <lineage>
        <taxon>unclassified sequences</taxon>
        <taxon>metagenomes</taxon>
        <taxon>ecological metagenomes</taxon>
    </lineage>
</organism>
<feature type="region of interest" description="Disordered" evidence="6">
    <location>
        <begin position="230"/>
        <end position="292"/>
    </location>
</feature>
<evidence type="ECO:0000256" key="4">
    <source>
        <dbReference type="ARBA" id="ARBA00022980"/>
    </source>
</evidence>
<dbReference type="SUPFAM" id="SSF56808">
    <property type="entry name" value="Ribosomal protein L1"/>
    <property type="match status" value="1"/>
</dbReference>
<dbReference type="Gene3D" id="3.30.190.20">
    <property type="match status" value="1"/>
</dbReference>
<dbReference type="FunFam" id="3.40.50.790:FF:000001">
    <property type="entry name" value="50S ribosomal protein L1"/>
    <property type="match status" value="1"/>
</dbReference>
<dbReference type="PANTHER" id="PTHR36427:SF3">
    <property type="entry name" value="LARGE RIBOSOMAL SUBUNIT PROTEIN UL1M"/>
    <property type="match status" value="1"/>
</dbReference>
<feature type="compositionally biased region" description="Low complexity" evidence="6">
    <location>
        <begin position="237"/>
        <end position="260"/>
    </location>
</feature>
<dbReference type="EMBL" id="CAFBLU010000010">
    <property type="protein sequence ID" value="CAB4871812.1"/>
    <property type="molecule type" value="Genomic_DNA"/>
</dbReference>
<comment type="similarity">
    <text evidence="1">Belongs to the universal ribosomal protein uL1 family.</text>
</comment>
<evidence type="ECO:0000256" key="6">
    <source>
        <dbReference type="SAM" id="MobiDB-lite"/>
    </source>
</evidence>
<evidence type="ECO:0000256" key="1">
    <source>
        <dbReference type="ARBA" id="ARBA00010531"/>
    </source>
</evidence>
<dbReference type="GO" id="GO:0006412">
    <property type="term" value="P:translation"/>
    <property type="evidence" value="ECO:0007669"/>
    <property type="project" value="InterPro"/>
</dbReference>
<evidence type="ECO:0000256" key="2">
    <source>
        <dbReference type="ARBA" id="ARBA00022730"/>
    </source>
</evidence>
<evidence type="ECO:0000313" key="7">
    <source>
        <dbReference type="EMBL" id="CAB4871812.1"/>
    </source>
</evidence>
<gene>
    <name evidence="7" type="ORF">UFOPK3444_00771</name>
</gene>
<keyword evidence="2" id="KW-0699">rRNA-binding</keyword>
<dbReference type="HAMAP" id="MF_01318_B">
    <property type="entry name" value="Ribosomal_uL1_B"/>
    <property type="match status" value="1"/>
</dbReference>
<dbReference type="Gene3D" id="3.40.50.790">
    <property type="match status" value="1"/>
</dbReference>
<keyword evidence="3" id="KW-0694">RNA-binding</keyword>
<dbReference type="AlphaFoldDB" id="A0A6J7DLH9"/>
<proteinExistence type="inferred from homology"/>
<dbReference type="InterPro" id="IPR016095">
    <property type="entry name" value="Ribosomal_uL1_3-a/b-sand"/>
</dbReference>
<dbReference type="GO" id="GO:0003735">
    <property type="term" value="F:structural constituent of ribosome"/>
    <property type="evidence" value="ECO:0007669"/>
    <property type="project" value="InterPro"/>
</dbReference>
<name>A0A6J7DLH9_9ZZZZ</name>